<organism evidence="8 9">
    <name type="scientific">Lupinus angustifolius</name>
    <name type="common">Narrow-leaved blue lupine</name>
    <dbReference type="NCBI Taxonomy" id="3871"/>
    <lineage>
        <taxon>Eukaryota</taxon>
        <taxon>Viridiplantae</taxon>
        <taxon>Streptophyta</taxon>
        <taxon>Embryophyta</taxon>
        <taxon>Tracheophyta</taxon>
        <taxon>Spermatophyta</taxon>
        <taxon>Magnoliopsida</taxon>
        <taxon>eudicotyledons</taxon>
        <taxon>Gunneridae</taxon>
        <taxon>Pentapetalae</taxon>
        <taxon>rosids</taxon>
        <taxon>fabids</taxon>
        <taxon>Fabales</taxon>
        <taxon>Fabaceae</taxon>
        <taxon>Papilionoideae</taxon>
        <taxon>50 kb inversion clade</taxon>
        <taxon>genistoids sensu lato</taxon>
        <taxon>core genistoids</taxon>
        <taxon>Genisteae</taxon>
        <taxon>Lupinus</taxon>
    </lineage>
</organism>
<protein>
    <recommendedName>
        <fullName evidence="7">MI domain-containing protein</fullName>
    </recommendedName>
</protein>
<evidence type="ECO:0000256" key="4">
    <source>
        <dbReference type="ARBA" id="ARBA00022737"/>
    </source>
</evidence>
<evidence type="ECO:0000256" key="6">
    <source>
        <dbReference type="ARBA" id="ARBA00023242"/>
    </source>
</evidence>
<evidence type="ECO:0000256" key="5">
    <source>
        <dbReference type="ARBA" id="ARBA00022845"/>
    </source>
</evidence>
<comment type="similarity">
    <text evidence="2">Belongs to the PDCD4 family.</text>
</comment>
<evidence type="ECO:0000313" key="9">
    <source>
        <dbReference type="Proteomes" id="UP000188354"/>
    </source>
</evidence>
<reference evidence="8 9" key="1">
    <citation type="journal article" date="2017" name="Plant Biotechnol. J.">
        <title>A comprehensive draft genome sequence for lupin (Lupinus angustifolius), an emerging health food: insights into plant-microbe interactions and legume evolution.</title>
        <authorList>
            <person name="Hane J.K."/>
            <person name="Ming Y."/>
            <person name="Kamphuis L.G."/>
            <person name="Nelson M.N."/>
            <person name="Garg G."/>
            <person name="Atkins C.A."/>
            <person name="Bayer P.E."/>
            <person name="Bravo A."/>
            <person name="Bringans S."/>
            <person name="Cannon S."/>
            <person name="Edwards D."/>
            <person name="Foley R."/>
            <person name="Gao L.L."/>
            <person name="Harrison M.J."/>
            <person name="Huang W."/>
            <person name="Hurgobin B."/>
            <person name="Li S."/>
            <person name="Liu C.W."/>
            <person name="McGrath A."/>
            <person name="Morahan G."/>
            <person name="Murray J."/>
            <person name="Weller J."/>
            <person name="Jian J."/>
            <person name="Singh K.B."/>
        </authorList>
    </citation>
    <scope>NUCLEOTIDE SEQUENCE [LARGE SCALE GENOMIC DNA]</scope>
    <source>
        <strain evidence="9">cv. Tanjil</strain>
        <tissue evidence="8">Whole plant</tissue>
    </source>
</reference>
<gene>
    <name evidence="8" type="ORF">TanjilG_18573</name>
</gene>
<proteinExistence type="inferred from homology"/>
<dbReference type="GO" id="GO:0005737">
    <property type="term" value="C:cytoplasm"/>
    <property type="evidence" value="ECO:0007669"/>
    <property type="project" value="UniProtKB-SubCell"/>
</dbReference>
<dbReference type="InterPro" id="IPR003891">
    <property type="entry name" value="Initiation_fac_eIF4g_MI"/>
</dbReference>
<dbReference type="PROSITE" id="PS51366">
    <property type="entry name" value="MI"/>
    <property type="match status" value="1"/>
</dbReference>
<evidence type="ECO:0000256" key="2">
    <source>
        <dbReference type="ARBA" id="ARBA00005497"/>
    </source>
</evidence>
<dbReference type="InterPro" id="IPR016024">
    <property type="entry name" value="ARM-type_fold"/>
</dbReference>
<comment type="caution">
    <text evidence="8">The sequence shown here is derived from an EMBL/GenBank/DDBJ whole genome shotgun (WGS) entry which is preliminary data.</text>
</comment>
<keyword evidence="3" id="KW-0963">Cytoplasm</keyword>
<dbReference type="AlphaFoldDB" id="A0A394DBM5"/>
<evidence type="ECO:0000259" key="7">
    <source>
        <dbReference type="PROSITE" id="PS51366"/>
    </source>
</evidence>
<dbReference type="Gene3D" id="1.25.40.180">
    <property type="match status" value="1"/>
</dbReference>
<dbReference type="InterPro" id="IPR039778">
    <property type="entry name" value="PDCD4"/>
</dbReference>
<evidence type="ECO:0000256" key="3">
    <source>
        <dbReference type="ARBA" id="ARBA00022490"/>
    </source>
</evidence>
<name>A0A394DBM5_LUPAN</name>
<keyword evidence="6" id="KW-0539">Nucleus</keyword>
<dbReference type="SUPFAM" id="SSF48371">
    <property type="entry name" value="ARM repeat"/>
    <property type="match status" value="1"/>
</dbReference>
<comment type="subcellular location">
    <subcellularLocation>
        <location evidence="1">Cytoplasm</location>
    </subcellularLocation>
</comment>
<dbReference type="GO" id="GO:0045892">
    <property type="term" value="P:negative regulation of DNA-templated transcription"/>
    <property type="evidence" value="ECO:0007669"/>
    <property type="project" value="InterPro"/>
</dbReference>
<dbReference type="PANTHER" id="PTHR12626:SF2">
    <property type="entry name" value="MA3 DOMAIN-CONTAINING TRANSLATION REGULATORY FACTOR 2"/>
    <property type="match status" value="1"/>
</dbReference>
<dbReference type="Proteomes" id="UP000188354">
    <property type="component" value="Unassembled WGS sequence"/>
</dbReference>
<dbReference type="EMBL" id="MLAU01011976">
    <property type="protein sequence ID" value="OIW20635.1"/>
    <property type="molecule type" value="Genomic_DNA"/>
</dbReference>
<evidence type="ECO:0000256" key="1">
    <source>
        <dbReference type="ARBA" id="ARBA00004496"/>
    </source>
</evidence>
<dbReference type="GO" id="GO:0006417">
    <property type="term" value="P:regulation of translation"/>
    <property type="evidence" value="ECO:0007669"/>
    <property type="project" value="UniProtKB-KW"/>
</dbReference>
<dbReference type="Gramene" id="OIW20635">
    <property type="protein sequence ID" value="OIW20635"/>
    <property type="gene ID" value="TanjilG_18573"/>
</dbReference>
<evidence type="ECO:0000313" key="8">
    <source>
        <dbReference type="EMBL" id="OIW20635.1"/>
    </source>
</evidence>
<sequence>MASLSKDSKGVEVLKKDENNYLSAPLHVEIIERRWVGSKNMTVDDVKIVKRALIMAMKRRQVEGPLLDLLKEAAEDGFINSSQMSKGFSRLIDTVDDLTLDIPNACEVPQQLISKASFKG</sequence>
<keyword evidence="5" id="KW-0810">Translation regulation</keyword>
<keyword evidence="4" id="KW-0677">Repeat</keyword>
<keyword evidence="9" id="KW-1185">Reference proteome</keyword>
<feature type="domain" description="MI" evidence="7">
    <location>
        <begin position="12"/>
        <end position="120"/>
    </location>
</feature>
<dbReference type="PANTHER" id="PTHR12626">
    <property type="entry name" value="PROGRAMMED CELL DEATH 4"/>
    <property type="match status" value="1"/>
</dbReference>
<accession>A0A394DBM5</accession>
<dbReference type="STRING" id="3871.A0A394DBM5"/>
<dbReference type="Pfam" id="PF02847">
    <property type="entry name" value="MA3"/>
    <property type="match status" value="1"/>
</dbReference>